<dbReference type="InterPro" id="IPR027417">
    <property type="entry name" value="P-loop_NTPase"/>
</dbReference>
<dbReference type="Pfam" id="PF13304">
    <property type="entry name" value="AAA_21"/>
    <property type="match status" value="1"/>
</dbReference>
<dbReference type="OrthoDB" id="9784297at2"/>
<protein>
    <submittedName>
        <fullName evidence="3">Uncharacterized protein</fullName>
    </submittedName>
</protein>
<dbReference type="AlphaFoldDB" id="E0UHI3"/>
<dbReference type="SUPFAM" id="SSF52540">
    <property type="entry name" value="P-loop containing nucleoside triphosphate hydrolases"/>
    <property type="match status" value="1"/>
</dbReference>
<dbReference type="InterPro" id="IPR051396">
    <property type="entry name" value="Bact_Antivir_Def_Nuclease"/>
</dbReference>
<dbReference type="PANTHER" id="PTHR43581">
    <property type="entry name" value="ATP/GTP PHOSPHATASE"/>
    <property type="match status" value="1"/>
</dbReference>
<dbReference type="InterPro" id="IPR003959">
    <property type="entry name" value="ATPase_AAA_core"/>
</dbReference>
<name>E0UHI3_GLOV7</name>
<dbReference type="Pfam" id="PF13476">
    <property type="entry name" value="AAA_23"/>
    <property type="match status" value="1"/>
</dbReference>
<dbReference type="CDD" id="cd00267">
    <property type="entry name" value="ABC_ATPase"/>
    <property type="match status" value="1"/>
</dbReference>
<reference evidence="4" key="1">
    <citation type="journal article" date="2011" name="MBio">
        <title>Novel metabolic attributes of the genus Cyanothece, comprising a group of unicellular nitrogen-fixing Cyanobacteria.</title>
        <authorList>
            <person name="Bandyopadhyay A."/>
            <person name="Elvitigala T."/>
            <person name="Welsh E."/>
            <person name="Stockel J."/>
            <person name="Liberton M."/>
            <person name="Min H."/>
            <person name="Sherman L.A."/>
            <person name="Pakrasi H.B."/>
        </authorList>
    </citation>
    <scope>NUCLEOTIDE SEQUENCE [LARGE SCALE GENOMIC DNA]</scope>
    <source>
        <strain evidence="4">PCC 7822</strain>
    </source>
</reference>
<evidence type="ECO:0000259" key="2">
    <source>
        <dbReference type="Pfam" id="PF13476"/>
    </source>
</evidence>
<feature type="domain" description="ATPase AAA-type core" evidence="1">
    <location>
        <begin position="292"/>
        <end position="371"/>
    </location>
</feature>
<proteinExistence type="predicted"/>
<dbReference type="eggNOG" id="COG3950">
    <property type="taxonomic scope" value="Bacteria"/>
</dbReference>
<evidence type="ECO:0000313" key="3">
    <source>
        <dbReference type="EMBL" id="ADN12124.1"/>
    </source>
</evidence>
<dbReference type="Gene3D" id="3.40.50.300">
    <property type="entry name" value="P-loop containing nucleotide triphosphate hydrolases"/>
    <property type="match status" value="1"/>
</dbReference>
<dbReference type="GO" id="GO:0005524">
    <property type="term" value="F:ATP binding"/>
    <property type="evidence" value="ECO:0007669"/>
    <property type="project" value="InterPro"/>
</dbReference>
<evidence type="ECO:0000313" key="4">
    <source>
        <dbReference type="Proteomes" id="UP000008206"/>
    </source>
</evidence>
<dbReference type="STRING" id="497965.Cyan7822_0072"/>
<gene>
    <name evidence="3" type="ordered locus">Cyan7822_0072</name>
</gene>
<dbReference type="GO" id="GO:0016887">
    <property type="term" value="F:ATP hydrolysis activity"/>
    <property type="evidence" value="ECO:0007669"/>
    <property type="project" value="InterPro"/>
</dbReference>
<dbReference type="HOGENOM" id="CLU_033408_0_0_3"/>
<dbReference type="RefSeq" id="WP_013320234.1">
    <property type="nucleotide sequence ID" value="NC_014501.1"/>
</dbReference>
<sequence>MYLKSILLENVGPISYFNLSLPFSDGGVPKPFIIVGKNGTGKSIILSFIVHHLIAAKQLIYENAEVEQGRVYKLRSPHYIQTGKNYYFSKLNFEDKLEFIEWQLNQSKNSFEDYYKYTPIYKEWKEIPPYETSYLKNNDLSITGYQIKELINTNVELFFPANRFEEPAWLNVEHLLAKANFMDLKHIAGYSNRSIIKYNGIQEIKNWLLDILFDRETLEKMIMKIPCEDLNPNNLSLNILTGYIGKNAKLYERVNIFLNIIFNTQETLSLKLGNRHNRVFSIIKNEQPWIPNIFQLSTGETLLFNLFCSILRDYDLTEQPFESTHDVRGIVIIDEIDLHLHTNLQRNTLPKLIKLFPKVQFIITTHSPLFLLGMRDEFTDDGFQIVEMPDGNLITAERFKEFDHAYTYFKQTEKYQNDLEEAIKNSKKPIVFVEGDYDIRYITKAAQELGKTELLDKIELKNGDGCPNLDKLWKNVNTQIAEAFSQRVLLLYDCDTQKQPDQKGKITKIVIPSSDENLIKKGIENLLPKSTIERAIDHKQAFIDITKTIKIERGKEIPEVIKYEVNNDEKKNLCNWLCQEGDETDFQHFNTIFNIIEEFINES</sequence>
<organism evidence="3 4">
    <name type="scientific">Gloeothece verrucosa (strain PCC 7822)</name>
    <name type="common">Cyanothece sp. (strain PCC 7822)</name>
    <dbReference type="NCBI Taxonomy" id="497965"/>
    <lineage>
        <taxon>Bacteria</taxon>
        <taxon>Bacillati</taxon>
        <taxon>Cyanobacteriota</taxon>
        <taxon>Cyanophyceae</taxon>
        <taxon>Oscillatoriophycideae</taxon>
        <taxon>Chroococcales</taxon>
        <taxon>Aphanothecaceae</taxon>
        <taxon>Gloeothece</taxon>
        <taxon>Gloeothece verrucosa</taxon>
    </lineage>
</organism>
<accession>E0UHI3</accession>
<dbReference type="PANTHER" id="PTHR43581:SF2">
    <property type="entry name" value="EXCINUCLEASE ATPASE SUBUNIT"/>
    <property type="match status" value="1"/>
</dbReference>
<keyword evidence="4" id="KW-1185">Reference proteome</keyword>
<feature type="domain" description="Rad50/SbcC-type AAA" evidence="2">
    <location>
        <begin position="6"/>
        <end position="171"/>
    </location>
</feature>
<dbReference type="EMBL" id="CP002198">
    <property type="protein sequence ID" value="ADN12124.1"/>
    <property type="molecule type" value="Genomic_DNA"/>
</dbReference>
<dbReference type="Proteomes" id="UP000008206">
    <property type="component" value="Chromosome"/>
</dbReference>
<dbReference type="GO" id="GO:0006302">
    <property type="term" value="P:double-strand break repair"/>
    <property type="evidence" value="ECO:0007669"/>
    <property type="project" value="InterPro"/>
</dbReference>
<dbReference type="InterPro" id="IPR038729">
    <property type="entry name" value="Rad50/SbcC_AAA"/>
</dbReference>
<evidence type="ECO:0000259" key="1">
    <source>
        <dbReference type="Pfam" id="PF13304"/>
    </source>
</evidence>
<dbReference type="KEGG" id="cyj:Cyan7822_0072"/>